<keyword evidence="7" id="KW-0964">Secreted</keyword>
<dbReference type="AlphaFoldDB" id="A0A5N4A5N2"/>
<feature type="region of interest" description="Disordered" evidence="8">
    <location>
        <begin position="104"/>
        <end position="155"/>
    </location>
</feature>
<evidence type="ECO:0000313" key="12">
    <source>
        <dbReference type="Proteomes" id="UP000327044"/>
    </source>
</evidence>
<evidence type="ECO:0000256" key="1">
    <source>
        <dbReference type="ARBA" id="ARBA00022670"/>
    </source>
</evidence>
<keyword evidence="3 7" id="KW-0378">Hydrolase</keyword>
<comment type="caution">
    <text evidence="11">The sequence shown here is derived from an EMBL/GenBank/DDBJ whole genome shotgun (WGS) entry which is preliminary data.</text>
</comment>
<reference evidence="11 12" key="1">
    <citation type="journal article" date="2018" name="Elife">
        <title>Firefly genomes illuminate parallel origins of bioluminescence in beetles.</title>
        <authorList>
            <person name="Fallon T.R."/>
            <person name="Lower S.E."/>
            <person name="Chang C.H."/>
            <person name="Bessho-Uehara M."/>
            <person name="Martin G.J."/>
            <person name="Bewick A.J."/>
            <person name="Behringer M."/>
            <person name="Debat H.J."/>
            <person name="Wong I."/>
            <person name="Day J.C."/>
            <person name="Suvorov A."/>
            <person name="Silva C.J."/>
            <person name="Stanger-Hall K.F."/>
            <person name="Hall D.W."/>
            <person name="Schmitz R.J."/>
            <person name="Nelson D.R."/>
            <person name="Lewis S.M."/>
            <person name="Shigenobu S."/>
            <person name="Bybee S.M."/>
            <person name="Larracuente A.M."/>
            <person name="Oba Y."/>
            <person name="Weng J.K."/>
        </authorList>
    </citation>
    <scope>NUCLEOTIDE SEQUENCE [LARGE SCALE GENOMIC DNA]</scope>
    <source>
        <strain evidence="11">1611_PpyrPB1</strain>
        <tissue evidence="11">Whole body</tissue>
    </source>
</reference>
<comment type="subcellular location">
    <subcellularLocation>
        <location evidence="7">Secreted</location>
    </subcellularLocation>
</comment>
<dbReference type="PROSITE" id="PS51888">
    <property type="entry name" value="CLIP"/>
    <property type="match status" value="1"/>
</dbReference>
<dbReference type="GO" id="GO:0006508">
    <property type="term" value="P:proteolysis"/>
    <property type="evidence" value="ECO:0007669"/>
    <property type="project" value="UniProtKB-KW"/>
</dbReference>
<dbReference type="GO" id="GO:0004252">
    <property type="term" value="F:serine-type endopeptidase activity"/>
    <property type="evidence" value="ECO:0007669"/>
    <property type="project" value="UniProtKB-UniRule"/>
</dbReference>
<dbReference type="InterPro" id="IPR001314">
    <property type="entry name" value="Peptidase_S1A"/>
</dbReference>
<dbReference type="SMART" id="SM00680">
    <property type="entry name" value="CLIP"/>
    <property type="match status" value="1"/>
</dbReference>
<feature type="domain" description="Clip" evidence="10">
    <location>
        <begin position="42"/>
        <end position="93"/>
    </location>
</feature>
<dbReference type="EC" id="3.4.21.-" evidence="7"/>
<evidence type="ECO:0000259" key="10">
    <source>
        <dbReference type="PROSITE" id="PS51888"/>
    </source>
</evidence>
<dbReference type="InterPro" id="IPR038565">
    <property type="entry name" value="CLIP_sf"/>
</dbReference>
<dbReference type="InterPro" id="IPR051487">
    <property type="entry name" value="Ser/Thr_Proteases_Immune/Dev"/>
</dbReference>
<dbReference type="Gene3D" id="2.40.10.10">
    <property type="entry name" value="Trypsin-like serine proteases"/>
    <property type="match status" value="2"/>
</dbReference>
<feature type="domain" description="Peptidase S1" evidence="9">
    <location>
        <begin position="167"/>
        <end position="429"/>
    </location>
</feature>
<dbReference type="OrthoDB" id="6760289at2759"/>
<feature type="compositionally biased region" description="Polar residues" evidence="8">
    <location>
        <begin position="113"/>
        <end position="125"/>
    </location>
</feature>
<dbReference type="EMBL" id="VVIM01000010">
    <property type="protein sequence ID" value="KAB0792646.1"/>
    <property type="molecule type" value="Genomic_DNA"/>
</dbReference>
<evidence type="ECO:0000256" key="4">
    <source>
        <dbReference type="ARBA" id="ARBA00022825"/>
    </source>
</evidence>
<evidence type="ECO:0000256" key="5">
    <source>
        <dbReference type="ARBA" id="ARBA00023157"/>
    </source>
</evidence>
<dbReference type="GO" id="GO:0005576">
    <property type="term" value="C:extracellular region"/>
    <property type="evidence" value="ECO:0007669"/>
    <property type="project" value="UniProtKB-SubCell"/>
</dbReference>
<keyword evidence="12" id="KW-1185">Reference proteome</keyword>
<proteinExistence type="inferred from homology"/>
<comment type="domain">
    <text evidence="7">The clip domain consists of 35-55 residues which are 'knitted' together usually by 3 conserved disulfide bonds forming a clip-like compact structure.</text>
</comment>
<keyword evidence="2" id="KW-0732">Signal</keyword>
<evidence type="ECO:0000256" key="7">
    <source>
        <dbReference type="RuleBase" id="RU366078"/>
    </source>
</evidence>
<feature type="compositionally biased region" description="Low complexity" evidence="8">
    <location>
        <begin position="126"/>
        <end position="155"/>
    </location>
</feature>
<dbReference type="PANTHER" id="PTHR24256">
    <property type="entry name" value="TRYPTASE-RELATED"/>
    <property type="match status" value="1"/>
</dbReference>
<dbReference type="InterPro" id="IPR009003">
    <property type="entry name" value="Peptidase_S1_PA"/>
</dbReference>
<dbReference type="Gene3D" id="3.30.1640.30">
    <property type="match status" value="1"/>
</dbReference>
<dbReference type="InParanoid" id="A0A5N4A5N2"/>
<organism evidence="11 12">
    <name type="scientific">Photinus pyralis</name>
    <name type="common">Common eastern firefly</name>
    <name type="synonym">Lampyris pyralis</name>
    <dbReference type="NCBI Taxonomy" id="7054"/>
    <lineage>
        <taxon>Eukaryota</taxon>
        <taxon>Metazoa</taxon>
        <taxon>Ecdysozoa</taxon>
        <taxon>Arthropoda</taxon>
        <taxon>Hexapoda</taxon>
        <taxon>Insecta</taxon>
        <taxon>Pterygota</taxon>
        <taxon>Neoptera</taxon>
        <taxon>Endopterygota</taxon>
        <taxon>Coleoptera</taxon>
        <taxon>Polyphaga</taxon>
        <taxon>Elateriformia</taxon>
        <taxon>Elateroidea</taxon>
        <taxon>Lampyridae</taxon>
        <taxon>Lampyrinae</taxon>
        <taxon>Photinus</taxon>
    </lineage>
</organism>
<protein>
    <recommendedName>
        <fullName evidence="7">CLIP domain-containing serine protease</fullName>
        <ecNumber evidence="7">3.4.21.-</ecNumber>
    </recommendedName>
</protein>
<accession>A0A5N4A5N2</accession>
<evidence type="ECO:0000256" key="8">
    <source>
        <dbReference type="SAM" id="MobiDB-lite"/>
    </source>
</evidence>
<keyword evidence="4 7" id="KW-0720">Serine protease</keyword>
<dbReference type="InterPro" id="IPR022700">
    <property type="entry name" value="CLIP"/>
</dbReference>
<evidence type="ECO:0000256" key="3">
    <source>
        <dbReference type="ARBA" id="ARBA00022801"/>
    </source>
</evidence>
<keyword evidence="1 7" id="KW-0645">Protease</keyword>
<dbReference type="Pfam" id="PF12032">
    <property type="entry name" value="CLIP"/>
    <property type="match status" value="1"/>
</dbReference>
<dbReference type="Pfam" id="PF00089">
    <property type="entry name" value="Trypsin"/>
    <property type="match status" value="1"/>
</dbReference>
<dbReference type="SMART" id="SM00020">
    <property type="entry name" value="Tryp_SPc"/>
    <property type="match status" value="1"/>
</dbReference>
<evidence type="ECO:0000313" key="11">
    <source>
        <dbReference type="EMBL" id="KAB0792646.1"/>
    </source>
</evidence>
<evidence type="ECO:0000256" key="2">
    <source>
        <dbReference type="ARBA" id="ARBA00022729"/>
    </source>
</evidence>
<sequence length="430" mass="47968">MLYEAVIVLSLFSGTIGHRTFFYDLVWQDEYPLWGVSRRGYQCVTPNEERAFCVSLFTCPVLLLSLGSLQPAALDFVKKSLCKSEPKDVLVCCGSFGNFTETTTSKPTTTPSVPRNPTPQIFHNSTTPTIPTKTTPKSFHNTTTPTTPTKTTPKSFHNNTLLASRKFCGYQHNDDRFSTDNSTALDEFPWLAHIVFLDEADEDPDQYLDRCNGVLINNRYVLTTEYCGTYAKSIKLGQYYTNATVACAGQSDCTEPVLEIPVVEEIHRSMVSDGWHDFALLRLASKVSFSDYIRPICLPLDESEVQDRPELKFSGWGSTDAGGVGKKRLEYKPTDISECEKLDDKGLTNVTEVTPVCLIPTNKYGELACTGDESGPLLYAVKRSQWFVDSLITRVYSKPTDINLCSNELPITGIKITMDIVGWIVSNMLP</sequence>
<evidence type="ECO:0000256" key="6">
    <source>
        <dbReference type="ARBA" id="ARBA00024195"/>
    </source>
</evidence>
<name>A0A5N4A5N2_PHOPY</name>
<dbReference type="InterPro" id="IPR001254">
    <property type="entry name" value="Trypsin_dom"/>
</dbReference>
<dbReference type="Proteomes" id="UP000327044">
    <property type="component" value="Unassembled WGS sequence"/>
</dbReference>
<dbReference type="InterPro" id="IPR043504">
    <property type="entry name" value="Peptidase_S1_PA_chymotrypsin"/>
</dbReference>
<gene>
    <name evidence="11" type="ORF">PPYR_14605</name>
</gene>
<dbReference type="PROSITE" id="PS50240">
    <property type="entry name" value="TRYPSIN_DOM"/>
    <property type="match status" value="1"/>
</dbReference>
<evidence type="ECO:0000259" key="9">
    <source>
        <dbReference type="PROSITE" id="PS50240"/>
    </source>
</evidence>
<dbReference type="PRINTS" id="PR00722">
    <property type="entry name" value="CHYMOTRYPSIN"/>
</dbReference>
<keyword evidence="5" id="KW-1015">Disulfide bond</keyword>
<comment type="similarity">
    <text evidence="6 7">Belongs to the peptidase S1 family. CLIP subfamily.</text>
</comment>
<dbReference type="SUPFAM" id="SSF50494">
    <property type="entry name" value="Trypsin-like serine proteases"/>
    <property type="match status" value="1"/>
</dbReference>